<evidence type="ECO:0000313" key="2">
    <source>
        <dbReference type="Proteomes" id="UP000607435"/>
    </source>
</evidence>
<dbReference type="EMBL" id="JACOME010000003">
    <property type="protein sequence ID" value="MBC3847137.1"/>
    <property type="molecule type" value="Genomic_DNA"/>
</dbReference>
<evidence type="ECO:0000313" key="1">
    <source>
        <dbReference type="EMBL" id="MBC3847137.1"/>
    </source>
</evidence>
<organism evidence="1 2">
    <name type="scientific">Winogradskyella echinorum</name>
    <dbReference type="NCBI Taxonomy" id="538189"/>
    <lineage>
        <taxon>Bacteria</taxon>
        <taxon>Pseudomonadati</taxon>
        <taxon>Bacteroidota</taxon>
        <taxon>Flavobacteriia</taxon>
        <taxon>Flavobacteriales</taxon>
        <taxon>Flavobacteriaceae</taxon>
        <taxon>Winogradskyella</taxon>
    </lineage>
</organism>
<sequence length="313" mass="35637">MKKQNNIEENKMILRPKLLVLFLLTTFYGFSQSKDVELKKLKINNKLDHFAARVVNDKVYYCSNLTRKNGRAILDKYAQNLYGIYEGELAEDGEIKNSKLVKRPEVGMSNMTAATYTKDGKYMYFTSNHTKAGENKLQDKNTFNLLIQRAEYKEGVGWTNFTTLPFCDPNYNFLHPALSPDGNTLYFVSTIKGTKGKSDLYKVSISNHETYGEVTKLSEKINSSRKEIFPFVSADNKLYFSSDRRGGKGGLDIYSYDLSSADPEQIPVSLNKPINTVGDDFSFFLNDDLTTGYLSSRRLKGEGGDDLYYFSKF</sequence>
<name>A0ABR6Y309_9FLAO</name>
<dbReference type="Gene3D" id="2.120.10.30">
    <property type="entry name" value="TolB, C-terminal domain"/>
    <property type="match status" value="1"/>
</dbReference>
<dbReference type="Proteomes" id="UP000607435">
    <property type="component" value="Unassembled WGS sequence"/>
</dbReference>
<accession>A0ABR6Y309</accession>
<dbReference type="InterPro" id="IPR011659">
    <property type="entry name" value="WD40"/>
</dbReference>
<gene>
    <name evidence="1" type="ORF">H6H04_12145</name>
</gene>
<keyword evidence="2" id="KW-1185">Reference proteome</keyword>
<dbReference type="SUPFAM" id="SSF82171">
    <property type="entry name" value="DPP6 N-terminal domain-like"/>
    <property type="match status" value="1"/>
</dbReference>
<reference evidence="1 2" key="1">
    <citation type="submission" date="2020-08" db="EMBL/GenBank/DDBJ databases">
        <title>Winogradskyella ouciana sp. nov., isolated from the hadal seawater of the Mariana Trench.</title>
        <authorList>
            <person name="He X."/>
        </authorList>
    </citation>
    <scope>NUCLEOTIDE SEQUENCE [LARGE SCALE GENOMIC DNA]</scope>
    <source>
        <strain evidence="1 2">KCTC 22026</strain>
    </source>
</reference>
<dbReference type="Pfam" id="PF07676">
    <property type="entry name" value="PD40"/>
    <property type="match status" value="3"/>
</dbReference>
<proteinExistence type="predicted"/>
<protein>
    <submittedName>
        <fullName evidence="1">PD40 domain-containing protein</fullName>
    </submittedName>
</protein>
<dbReference type="RefSeq" id="WP_186846258.1">
    <property type="nucleotide sequence ID" value="NZ_JACOME010000003.1"/>
</dbReference>
<comment type="caution">
    <text evidence="1">The sequence shown here is derived from an EMBL/GenBank/DDBJ whole genome shotgun (WGS) entry which is preliminary data.</text>
</comment>
<dbReference type="InterPro" id="IPR011042">
    <property type="entry name" value="6-blade_b-propeller_TolB-like"/>
</dbReference>